<evidence type="ECO:0000256" key="1">
    <source>
        <dbReference type="SAM" id="MobiDB-lite"/>
    </source>
</evidence>
<evidence type="ECO:0000259" key="2">
    <source>
        <dbReference type="Pfam" id="PF11160"/>
    </source>
</evidence>
<dbReference type="AlphaFoldDB" id="A0A5P2BSR9"/>
<gene>
    <name evidence="3" type="ORF">DEJ48_09155</name>
</gene>
<sequence length="105" mass="11249">MQPSVNGGTVGTSPDDGRHRRSVSPRERVDVAKGKKLEKGDQVSWKSHGQTVPGKVKKKITERTEAAGRTVDASKDEPQYEVTSDKSGRDAVHKPGALRKKGGGS</sequence>
<feature type="compositionally biased region" description="Basic and acidic residues" evidence="1">
    <location>
        <begin position="59"/>
        <end position="93"/>
    </location>
</feature>
<feature type="compositionally biased region" description="Basic and acidic residues" evidence="1">
    <location>
        <begin position="24"/>
        <end position="41"/>
    </location>
</feature>
<evidence type="ECO:0000313" key="3">
    <source>
        <dbReference type="EMBL" id="QES33535.1"/>
    </source>
</evidence>
<feature type="compositionally biased region" description="Basic residues" evidence="1">
    <location>
        <begin position="96"/>
        <end position="105"/>
    </location>
</feature>
<dbReference type="OrthoDB" id="71751at2"/>
<organism evidence="3 4">
    <name type="scientific">Streptomyces venezuelae</name>
    <dbReference type="NCBI Taxonomy" id="54571"/>
    <lineage>
        <taxon>Bacteria</taxon>
        <taxon>Bacillati</taxon>
        <taxon>Actinomycetota</taxon>
        <taxon>Actinomycetes</taxon>
        <taxon>Kitasatosporales</taxon>
        <taxon>Streptomycetaceae</taxon>
        <taxon>Streptomyces</taxon>
    </lineage>
</organism>
<dbReference type="Gene3D" id="2.30.30.1060">
    <property type="match status" value="1"/>
</dbReference>
<name>A0A5P2BSR9_STRVZ</name>
<protein>
    <submittedName>
        <fullName evidence="3">DUF2945 domain-containing protein</fullName>
    </submittedName>
</protein>
<accession>A0A5P2BSR9</accession>
<dbReference type="Proteomes" id="UP000322927">
    <property type="component" value="Chromosome"/>
</dbReference>
<feature type="domain" description="Hypervirulence associated protein TUDOR" evidence="2">
    <location>
        <begin position="40"/>
        <end position="98"/>
    </location>
</feature>
<feature type="region of interest" description="Disordered" evidence="1">
    <location>
        <begin position="1"/>
        <end position="105"/>
    </location>
</feature>
<dbReference type="EMBL" id="CP029192">
    <property type="protein sequence ID" value="QES33535.1"/>
    <property type="molecule type" value="Genomic_DNA"/>
</dbReference>
<dbReference type="InterPro" id="IPR021331">
    <property type="entry name" value="Hva1_TUDOR"/>
</dbReference>
<proteinExistence type="predicted"/>
<evidence type="ECO:0000313" key="4">
    <source>
        <dbReference type="Proteomes" id="UP000322927"/>
    </source>
</evidence>
<dbReference type="Pfam" id="PF11160">
    <property type="entry name" value="Hva1_TUDOR"/>
    <property type="match status" value="1"/>
</dbReference>
<reference evidence="3 4" key="1">
    <citation type="submission" date="2018-05" db="EMBL/GenBank/DDBJ databases">
        <title>Streptomyces venezuelae.</title>
        <authorList>
            <person name="Kim W."/>
            <person name="Lee N."/>
            <person name="Cho B.-K."/>
        </authorList>
    </citation>
    <scope>NUCLEOTIDE SEQUENCE [LARGE SCALE GENOMIC DNA]</scope>
    <source>
        <strain evidence="3 4">ATCC 14584</strain>
    </source>
</reference>